<dbReference type="RefSeq" id="WP_013041567.1">
    <property type="nucleotide sequence ID" value="NZ_JAOCKX010000098.1"/>
</dbReference>
<gene>
    <name evidence="1" type="ORF">CP98_05315</name>
    <name evidence="2" type="ORF">N5J77_29325</name>
</gene>
<evidence type="ECO:0000313" key="1">
    <source>
        <dbReference type="EMBL" id="KEZ11975.1"/>
    </source>
</evidence>
<reference evidence="2" key="2">
    <citation type="submission" date="2022-09" db="EMBL/GenBank/DDBJ databases">
        <title>Intensive care unit water sources are persistently colonized with multi-drug resistant bacteria and are the site of extensive horizontal gene transfer of antibiotic resistance genes.</title>
        <authorList>
            <person name="Diorio-Toth L."/>
        </authorList>
    </citation>
    <scope>NUCLEOTIDE SEQUENCE</scope>
    <source>
        <strain evidence="2">GD03659</strain>
    </source>
</reference>
<sequence length="99" mass="11228">MLDPNPSVADLDALLDRHRNDDAAMEKIVRGYLRCAIYSYQKHCVWRALRHIGKDDWSFKEEDVAALRAEGAKSISDFRDWLIEELAGMGISAHTGLPN</sequence>
<dbReference type="Proteomes" id="UP001162318">
    <property type="component" value="Unassembled WGS sequence"/>
</dbReference>
<dbReference type="eggNOG" id="ENOG5033W1C">
    <property type="taxonomic scope" value="Bacteria"/>
</dbReference>
<accession>A0A084E1Y3</accession>
<name>A0A084E1Y3_SPHYA</name>
<dbReference type="EMBL" id="JGVR01000087">
    <property type="protein sequence ID" value="KEZ11975.1"/>
    <property type="molecule type" value="Genomic_DNA"/>
</dbReference>
<proteinExistence type="predicted"/>
<dbReference type="GeneID" id="29275598"/>
<dbReference type="Proteomes" id="UP000028534">
    <property type="component" value="Unassembled WGS sequence"/>
</dbReference>
<organism evidence="1 3">
    <name type="scientific">Sphingobium yanoikuyae</name>
    <name type="common">Sphingomonas yanoikuyae</name>
    <dbReference type="NCBI Taxonomy" id="13690"/>
    <lineage>
        <taxon>Bacteria</taxon>
        <taxon>Pseudomonadati</taxon>
        <taxon>Pseudomonadota</taxon>
        <taxon>Alphaproteobacteria</taxon>
        <taxon>Sphingomonadales</taxon>
        <taxon>Sphingomonadaceae</taxon>
        <taxon>Sphingobium</taxon>
    </lineage>
</organism>
<evidence type="ECO:0000313" key="2">
    <source>
        <dbReference type="EMBL" id="MDH2135232.1"/>
    </source>
</evidence>
<dbReference type="PATRIC" id="fig|13690.10.peg.5519"/>
<dbReference type="EMBL" id="JAOCKX010000098">
    <property type="protein sequence ID" value="MDH2135232.1"/>
    <property type="molecule type" value="Genomic_DNA"/>
</dbReference>
<evidence type="ECO:0000313" key="3">
    <source>
        <dbReference type="Proteomes" id="UP000028534"/>
    </source>
</evidence>
<comment type="caution">
    <text evidence="1">The sequence shown here is derived from an EMBL/GenBank/DDBJ whole genome shotgun (WGS) entry which is preliminary data.</text>
</comment>
<dbReference type="AlphaFoldDB" id="A0A084E1Y3"/>
<protein>
    <submittedName>
        <fullName evidence="1">Uncharacterized protein</fullName>
    </submittedName>
</protein>
<reference evidence="1 3" key="1">
    <citation type="submission" date="2014-03" db="EMBL/GenBank/DDBJ databases">
        <title>Genome sequence of Sphingobium yanoikuyae B1.</title>
        <authorList>
            <person name="Gan H.M."/>
            <person name="Gan H.Y."/>
            <person name="Savka M.A."/>
        </authorList>
    </citation>
    <scope>NUCLEOTIDE SEQUENCE [LARGE SCALE GENOMIC DNA]</scope>
    <source>
        <strain evidence="1 3">B1</strain>
    </source>
</reference>